<feature type="compositionally biased region" description="Basic and acidic residues" evidence="1">
    <location>
        <begin position="59"/>
        <end position="69"/>
    </location>
</feature>
<gene>
    <name evidence="2" type="ORF">Fmac_030904</name>
</gene>
<dbReference type="EMBL" id="JBGMDY010000011">
    <property type="protein sequence ID" value="KAL2317028.1"/>
    <property type="molecule type" value="Genomic_DNA"/>
</dbReference>
<feature type="region of interest" description="Disordered" evidence="1">
    <location>
        <begin position="33"/>
        <end position="106"/>
    </location>
</feature>
<feature type="compositionally biased region" description="Polar residues" evidence="1">
    <location>
        <begin position="43"/>
        <end position="58"/>
    </location>
</feature>
<accession>A0ABD1L0Y2</accession>
<dbReference type="AlphaFoldDB" id="A0ABD1L0Y2"/>
<sequence length="106" mass="12265">MLGELDEEDDDFEDDLVFDDDILTWRDVEKASGAGQPLKYTRRQTQLTSNKTTPIASTSRKDKGKKVMEVVEEEDFDDEVEEEDYKSSGDDEVEEEEDFNLDDDED</sequence>
<evidence type="ECO:0000256" key="1">
    <source>
        <dbReference type="SAM" id="MobiDB-lite"/>
    </source>
</evidence>
<feature type="compositionally biased region" description="Acidic residues" evidence="1">
    <location>
        <begin position="70"/>
        <end position="106"/>
    </location>
</feature>
<protein>
    <submittedName>
        <fullName evidence="2">Uncharacterized protein</fullName>
    </submittedName>
</protein>
<evidence type="ECO:0000313" key="3">
    <source>
        <dbReference type="Proteomes" id="UP001603857"/>
    </source>
</evidence>
<dbReference type="Proteomes" id="UP001603857">
    <property type="component" value="Unassembled WGS sequence"/>
</dbReference>
<evidence type="ECO:0000313" key="2">
    <source>
        <dbReference type="EMBL" id="KAL2317028.1"/>
    </source>
</evidence>
<organism evidence="2 3">
    <name type="scientific">Flemingia macrophylla</name>
    <dbReference type="NCBI Taxonomy" id="520843"/>
    <lineage>
        <taxon>Eukaryota</taxon>
        <taxon>Viridiplantae</taxon>
        <taxon>Streptophyta</taxon>
        <taxon>Embryophyta</taxon>
        <taxon>Tracheophyta</taxon>
        <taxon>Spermatophyta</taxon>
        <taxon>Magnoliopsida</taxon>
        <taxon>eudicotyledons</taxon>
        <taxon>Gunneridae</taxon>
        <taxon>Pentapetalae</taxon>
        <taxon>rosids</taxon>
        <taxon>fabids</taxon>
        <taxon>Fabales</taxon>
        <taxon>Fabaceae</taxon>
        <taxon>Papilionoideae</taxon>
        <taxon>50 kb inversion clade</taxon>
        <taxon>NPAAA clade</taxon>
        <taxon>indigoferoid/millettioid clade</taxon>
        <taxon>Phaseoleae</taxon>
        <taxon>Flemingia</taxon>
    </lineage>
</organism>
<reference evidence="2 3" key="1">
    <citation type="submission" date="2024-08" db="EMBL/GenBank/DDBJ databases">
        <title>Insights into the chromosomal genome structure of Flemingia macrophylla.</title>
        <authorList>
            <person name="Ding Y."/>
            <person name="Zhao Y."/>
            <person name="Bi W."/>
            <person name="Wu M."/>
            <person name="Zhao G."/>
            <person name="Gong Y."/>
            <person name="Li W."/>
            <person name="Zhang P."/>
        </authorList>
    </citation>
    <scope>NUCLEOTIDE SEQUENCE [LARGE SCALE GENOMIC DNA]</scope>
    <source>
        <strain evidence="2">DYQJB</strain>
        <tissue evidence="2">Leaf</tissue>
    </source>
</reference>
<keyword evidence="3" id="KW-1185">Reference proteome</keyword>
<comment type="caution">
    <text evidence="2">The sequence shown here is derived from an EMBL/GenBank/DDBJ whole genome shotgun (WGS) entry which is preliminary data.</text>
</comment>
<proteinExistence type="predicted"/>
<name>A0ABD1L0Y2_9FABA</name>